<evidence type="ECO:0008006" key="5">
    <source>
        <dbReference type="Google" id="ProtNLM"/>
    </source>
</evidence>
<name>A0A0D9V8A4_9ORYZ</name>
<reference evidence="3" key="3">
    <citation type="submission" date="2015-04" db="UniProtKB">
        <authorList>
            <consortium name="EnsemblPlants"/>
        </authorList>
    </citation>
    <scope>IDENTIFICATION</scope>
</reference>
<evidence type="ECO:0000256" key="2">
    <source>
        <dbReference type="ARBA" id="ARBA00022729"/>
    </source>
</evidence>
<accession>A0A0D9V8A4</accession>
<organism evidence="3 4">
    <name type="scientific">Leersia perrieri</name>
    <dbReference type="NCBI Taxonomy" id="77586"/>
    <lineage>
        <taxon>Eukaryota</taxon>
        <taxon>Viridiplantae</taxon>
        <taxon>Streptophyta</taxon>
        <taxon>Embryophyta</taxon>
        <taxon>Tracheophyta</taxon>
        <taxon>Spermatophyta</taxon>
        <taxon>Magnoliopsida</taxon>
        <taxon>Liliopsida</taxon>
        <taxon>Poales</taxon>
        <taxon>Poaceae</taxon>
        <taxon>BOP clade</taxon>
        <taxon>Oryzoideae</taxon>
        <taxon>Oryzeae</taxon>
        <taxon>Oryzinae</taxon>
        <taxon>Leersia</taxon>
    </lineage>
</organism>
<dbReference type="STRING" id="77586.A0A0D9V8A4"/>
<reference evidence="3 4" key="1">
    <citation type="submission" date="2012-08" db="EMBL/GenBank/DDBJ databases">
        <title>Oryza genome evolution.</title>
        <authorList>
            <person name="Wing R.A."/>
        </authorList>
    </citation>
    <scope>NUCLEOTIDE SEQUENCE</scope>
</reference>
<dbReference type="EnsemblPlants" id="LPERR01G33190.1">
    <property type="protein sequence ID" value="LPERR01G33190.1"/>
    <property type="gene ID" value="LPERR01G33190"/>
</dbReference>
<dbReference type="GO" id="GO:0004252">
    <property type="term" value="F:serine-type endopeptidase activity"/>
    <property type="evidence" value="ECO:0007669"/>
    <property type="project" value="InterPro"/>
</dbReference>
<keyword evidence="2" id="KW-0732">Signal</keyword>
<evidence type="ECO:0000313" key="4">
    <source>
        <dbReference type="Proteomes" id="UP000032180"/>
    </source>
</evidence>
<dbReference type="HOGENOM" id="CLU_1558046_0_0_1"/>
<dbReference type="PANTHER" id="PTHR10795">
    <property type="entry name" value="PROPROTEIN CONVERTASE SUBTILISIN/KEXIN"/>
    <property type="match status" value="1"/>
</dbReference>
<protein>
    <recommendedName>
        <fullName evidence="5">Peptidase S8/S53 domain-containing protein</fullName>
    </recommendedName>
</protein>
<reference evidence="4" key="2">
    <citation type="submission" date="2013-12" db="EMBL/GenBank/DDBJ databases">
        <authorList>
            <person name="Yu Y."/>
            <person name="Lee S."/>
            <person name="de Baynast K."/>
            <person name="Wissotski M."/>
            <person name="Liu L."/>
            <person name="Talag J."/>
            <person name="Goicoechea J."/>
            <person name="Angelova A."/>
            <person name="Jetty R."/>
            <person name="Kudrna D."/>
            <person name="Golser W."/>
            <person name="Rivera L."/>
            <person name="Zhang J."/>
            <person name="Wing R."/>
        </authorList>
    </citation>
    <scope>NUCLEOTIDE SEQUENCE</scope>
</reference>
<dbReference type="InterPro" id="IPR036852">
    <property type="entry name" value="Peptidase_S8/S53_dom_sf"/>
</dbReference>
<dbReference type="InterPro" id="IPR045051">
    <property type="entry name" value="SBT"/>
</dbReference>
<keyword evidence="4" id="KW-1185">Reference proteome</keyword>
<dbReference type="Gramene" id="LPERR01G33190.1">
    <property type="protein sequence ID" value="LPERR01G33190.1"/>
    <property type="gene ID" value="LPERR01G33190"/>
</dbReference>
<evidence type="ECO:0000313" key="3">
    <source>
        <dbReference type="EnsemblPlants" id="LPERR01G33190.1"/>
    </source>
</evidence>
<sequence>MAPRAHTAAAASADQFVSAPLSGGRRSGVVHRPHGQVRHAGAPLRPPRVVHLHVGDPDTRCTARRRATDRVHLRRRVARVRGHALRLAPGFVSAYPDRRGEVLHDTTHSTEFLRLSPAGGLWPAANFGEGVIIGVIDTGVWPESASFDDAGRVAARALAVARRVRGWSGLHPRHV</sequence>
<dbReference type="SUPFAM" id="SSF52743">
    <property type="entry name" value="Subtilisin-like"/>
    <property type="match status" value="1"/>
</dbReference>
<dbReference type="GO" id="GO:0006508">
    <property type="term" value="P:proteolysis"/>
    <property type="evidence" value="ECO:0007669"/>
    <property type="project" value="InterPro"/>
</dbReference>
<dbReference type="Gene3D" id="3.40.50.200">
    <property type="entry name" value="Peptidase S8/S53 domain"/>
    <property type="match status" value="1"/>
</dbReference>
<evidence type="ECO:0000256" key="1">
    <source>
        <dbReference type="ARBA" id="ARBA00011073"/>
    </source>
</evidence>
<comment type="similarity">
    <text evidence="1">Belongs to the peptidase S8 family.</text>
</comment>
<dbReference type="Proteomes" id="UP000032180">
    <property type="component" value="Chromosome 1"/>
</dbReference>
<proteinExistence type="inferred from homology"/>
<dbReference type="AlphaFoldDB" id="A0A0D9V8A4"/>